<dbReference type="PROSITE" id="PS00108">
    <property type="entry name" value="PROTEIN_KINASE_ST"/>
    <property type="match status" value="2"/>
</dbReference>
<evidence type="ECO:0000256" key="17">
    <source>
        <dbReference type="SAM" id="MobiDB-lite"/>
    </source>
</evidence>
<dbReference type="FunFam" id="2.90.10.30:FF:000003">
    <property type="entry name" value="Os04g0303100 protein"/>
    <property type="match status" value="3"/>
</dbReference>
<evidence type="ECO:0000256" key="18">
    <source>
        <dbReference type="SAM" id="Phobius"/>
    </source>
</evidence>
<dbReference type="InterPro" id="IPR011009">
    <property type="entry name" value="Kinase-like_dom_sf"/>
</dbReference>
<keyword evidence="5 18" id="KW-0812">Transmembrane</keyword>
<comment type="subcellular location">
    <subcellularLocation>
        <location evidence="1">Membrane</location>
        <topology evidence="1">Single-pass membrane protein</topology>
    </subcellularLocation>
</comment>
<dbReference type="Pfam" id="PF00954">
    <property type="entry name" value="S_locus_glycop"/>
    <property type="match status" value="3"/>
</dbReference>
<keyword evidence="6 19" id="KW-0732">Signal</keyword>
<reference evidence="24" key="1">
    <citation type="submission" date="2018-02" db="EMBL/GenBank/DDBJ databases">
        <authorList>
            <person name="Cohen D.B."/>
            <person name="Kent A.D."/>
        </authorList>
    </citation>
    <scope>NUCLEOTIDE SEQUENCE</scope>
</reference>
<feature type="signal peptide" evidence="19">
    <location>
        <begin position="1"/>
        <end position="22"/>
    </location>
</feature>
<evidence type="ECO:0000256" key="11">
    <source>
        <dbReference type="ARBA" id="ARBA00023136"/>
    </source>
</evidence>
<evidence type="ECO:0000256" key="1">
    <source>
        <dbReference type="ARBA" id="ARBA00004167"/>
    </source>
</evidence>
<comment type="caution">
    <text evidence="16">Lacks conserved residue(s) required for the propagation of feature annotation.</text>
</comment>
<dbReference type="PANTHER" id="PTHR32444">
    <property type="entry name" value="BULB-TYPE LECTIN DOMAIN-CONTAINING PROTEIN"/>
    <property type="match status" value="1"/>
</dbReference>
<dbReference type="FunFam" id="1.10.510.10:FF:000060">
    <property type="entry name" value="G-type lectin S-receptor-like serine/threonine-protein kinase"/>
    <property type="match status" value="2"/>
</dbReference>
<dbReference type="PANTHER" id="PTHR32444:SF158">
    <property type="entry name" value="RECEPTOR-LIKE SERINE_THREONINE-PROTEIN KINASE"/>
    <property type="match status" value="1"/>
</dbReference>
<dbReference type="FunFam" id="2.90.10.10:FF:000004">
    <property type="entry name" value="G-type lectin S-receptor-like serine/threonine-protein kinase"/>
    <property type="match status" value="2"/>
</dbReference>
<dbReference type="EMBL" id="OIVN01000263">
    <property type="protein sequence ID" value="SPC77284.1"/>
    <property type="molecule type" value="Genomic_DNA"/>
</dbReference>
<dbReference type="InterPro" id="IPR000742">
    <property type="entry name" value="EGF"/>
</dbReference>
<feature type="region of interest" description="Disordered" evidence="17">
    <location>
        <begin position="817"/>
        <end position="841"/>
    </location>
</feature>
<dbReference type="Gene3D" id="1.10.510.10">
    <property type="entry name" value="Transferase(Phosphotransferase) domain 1"/>
    <property type="match status" value="2"/>
</dbReference>
<dbReference type="Gene3D" id="2.90.10.10">
    <property type="entry name" value="Bulb-type lectin domain"/>
    <property type="match status" value="3"/>
</dbReference>
<evidence type="ECO:0000256" key="8">
    <source>
        <dbReference type="ARBA" id="ARBA00022777"/>
    </source>
</evidence>
<feature type="domain" description="Bulb-type lectin" evidence="22">
    <location>
        <begin position="855"/>
        <end position="976"/>
    </location>
</feature>
<feature type="domain" description="Apple" evidence="23">
    <location>
        <begin position="340"/>
        <end position="418"/>
    </location>
</feature>
<evidence type="ECO:0000256" key="14">
    <source>
        <dbReference type="ARBA" id="ARBA00047899"/>
    </source>
</evidence>
<dbReference type="Pfam" id="PF01453">
    <property type="entry name" value="B_lectin"/>
    <property type="match status" value="3"/>
</dbReference>
<dbReference type="PROSITE" id="PS50927">
    <property type="entry name" value="BULB_LECTIN"/>
    <property type="match status" value="3"/>
</dbReference>
<dbReference type="InterPro" id="IPR021820">
    <property type="entry name" value="S-locus_recpt_kinase_C"/>
</dbReference>
<keyword evidence="8" id="KW-0418">Kinase</keyword>
<dbReference type="CDD" id="cd14066">
    <property type="entry name" value="STKc_IRAK"/>
    <property type="match status" value="1"/>
</dbReference>
<dbReference type="SUPFAM" id="SSF51110">
    <property type="entry name" value="alpha-D-mannose-specific plant lectins"/>
    <property type="match status" value="3"/>
</dbReference>
<evidence type="ECO:0000256" key="5">
    <source>
        <dbReference type="ARBA" id="ARBA00022692"/>
    </source>
</evidence>
<proteinExistence type="predicted"/>
<dbReference type="SMART" id="SM00220">
    <property type="entry name" value="S_TKc"/>
    <property type="match status" value="2"/>
</dbReference>
<feature type="domain" description="Protein kinase" evidence="20">
    <location>
        <begin position="545"/>
        <end position="816"/>
    </location>
</feature>
<dbReference type="InterPro" id="IPR036426">
    <property type="entry name" value="Bulb-type_lectin_dom_sf"/>
</dbReference>
<evidence type="ECO:0000256" key="4">
    <source>
        <dbReference type="ARBA" id="ARBA00022679"/>
    </source>
</evidence>
<keyword evidence="3" id="KW-0723">Serine/threonine-protein kinase</keyword>
<keyword evidence="16" id="KW-0245">EGF-like domain</keyword>
<gene>
    <name evidence="24" type="ORF">FSB_LOCUS5166</name>
</gene>
<dbReference type="InterPro" id="IPR008271">
    <property type="entry name" value="Ser/Thr_kinase_AS"/>
</dbReference>
<organism evidence="24">
    <name type="scientific">Fagus sylvatica</name>
    <name type="common">Beechnut</name>
    <dbReference type="NCBI Taxonomy" id="28930"/>
    <lineage>
        <taxon>Eukaryota</taxon>
        <taxon>Viridiplantae</taxon>
        <taxon>Streptophyta</taxon>
        <taxon>Embryophyta</taxon>
        <taxon>Tracheophyta</taxon>
        <taxon>Spermatophyta</taxon>
        <taxon>Magnoliopsida</taxon>
        <taxon>eudicotyledons</taxon>
        <taxon>Gunneridae</taxon>
        <taxon>Pentapetalae</taxon>
        <taxon>rosids</taxon>
        <taxon>fabids</taxon>
        <taxon>Fagales</taxon>
        <taxon>Fagaceae</taxon>
        <taxon>Fagus</taxon>
    </lineage>
</organism>
<keyword evidence="13" id="KW-0325">Glycoprotein</keyword>
<keyword evidence="4" id="KW-0808">Transferase</keyword>
<dbReference type="GO" id="GO:0004674">
    <property type="term" value="F:protein serine/threonine kinase activity"/>
    <property type="evidence" value="ECO:0007669"/>
    <property type="project" value="UniProtKB-KW"/>
</dbReference>
<feature type="domain" description="Protein kinase" evidence="20">
    <location>
        <begin position="1866"/>
        <end position="2117"/>
    </location>
</feature>
<dbReference type="GO" id="GO:0016020">
    <property type="term" value="C:membrane"/>
    <property type="evidence" value="ECO:0007669"/>
    <property type="project" value="UniProtKB-SubCell"/>
</dbReference>
<dbReference type="SMART" id="SM00473">
    <property type="entry name" value="PAN_AP"/>
    <property type="match status" value="2"/>
</dbReference>
<dbReference type="FunFam" id="3.30.200.20:FF:000195">
    <property type="entry name" value="G-type lectin S-receptor-like serine/threonine-protein kinase"/>
    <property type="match status" value="1"/>
</dbReference>
<evidence type="ECO:0000256" key="12">
    <source>
        <dbReference type="ARBA" id="ARBA00023157"/>
    </source>
</evidence>
<keyword evidence="11 18" id="KW-0472">Membrane</keyword>
<accession>A0A2N9ERT8</accession>
<sequence length="2156" mass="241417">MKLFLSIFFCFTSISFTKTSFALDTLAPNQNLRDNGQPLVSTGEAFKLGFFSPWNSNNRYVGIWYNKIQQTVVWVANKNSPITDSSGVLTLTPNGNIVISNRSSIPIWSSNSSASNPVLQLLNTGNLLVKDGHDNRNNIGSYAYAWQSFDHPCDTLLPGMKLGWNQRTKQNWFLTSWSSLQDPFTREFTYKVDPRGLPQFVLRQGTKIQFRSGPWDGVRFGGDPQLQENSVFIPTFVYNTSYIYFTYENTNSSIISRLVVNQSGSIDYLTWNQRGDQWRNIQTMQKDECDVYGHCGPNGICDINKSQVCQCLNGFTPKTPQEWNVLEWSGGCIRKTHLNCSSDVGFRKFSGLKLPDSSEFFVNSIVMSSEECEDACLTNCSCVAYSRTEASGCVAWFGDLLDIRVHNGIGQDLYVRMAASELGLWTLANVANVGYASRSISLLTPEKGILEALGFFTIVKATSTSSPDRSHRYEQKPKCHREYKSPLEAKGRVTHGTTNRGLLHLKRQRVNNPNQDDKPSVAVEEEDLELPLFDLYSIATATNNFSFTNKIGEGGFGPVYKGELPSGEQIAVKRLSRYSGQGLKEFKNEVILIAKLQHRNLVRLLGCCIHGEDRMLIYEFLPNRNQTRGTSLDWQKRFDIIVGVARGLLYLHRDSRLRIIHRDLKASNILLDSEMNPKISDFGLARTFRGDQTEANTSRIIGTYGYMSPEYAIDGLFSVKSDVFSFGVLVLEIVSGKKNRGFYHPDHDFNLLGHAWNLWNENRTMELMDALMEKPIPASEVLRCIQVSLLCVQQSPEDRPTISSVLLMLDSENSSLPEPKQPGFYTERSVTETDSLPTGKSPYTANELTITMLQDDTITPKQSIVDGQELVSSGESFVLGFFSPGNSKKHYLGIWYKNISPPTIVWVANRENPLNDSFGHLTIGADGNLVLLDGAGNIIWSSKSSRAIKESIAKLLDSGNLVLMDGSDGSTDSYIWQSFEYPSDTMIPGMKLGWDVKTGMHRYLTSWKSSDDPSPGNFSYGIDLGGVPQIVLRKGSLIKYRSGIWNGVGFNSQYWTSSTAFNATFTINNDEVLYMYENGKYSTITRIVLDQYGLVQRYVWNDQTLGWYLTYEARKDICDNYGFCGPNSICKVSDMPVLCECITGFIPKSQQDWEELKWASGCIRKTKLNCTEGDEVSRTKEAYANLNVSGGAHGCLLWFGDLIDIRISMKEVGNNEEQYLYVRLAASEIEPNADHSRKRKLVIMVLMISVGSGILLLGCIICFVIKKKKSQKETPQAGSCNQNVDPELPLFDLVTVIAATNNFSSENKIGEGGFRPCLQGEGQEIAVKRLSVTSKQGISEFKNEVILVAKLQHRNLVRVLGGCIEGEERMLIYEYMSNKSLDHFIFADSITAAQSMNDSQTLVSSGQKFELGFFTTGSSGDQYLGIWYKNIPSKTIVWVANRDSPLQNSSGILTFNNDGKLVLLNQSRSIIWSSNTSRAARSPVAQILDSGNLVLKDMGDDNSEKYLWQSFDHPYNTLLPGMKLGWNLKSGLNRYLRSWKSSDDPSPGDYTYRVDPRGLPQLVLREGSKKVFRSGPWYGAQFSGEAILVANSVFKPIFVSNAEEVYYIYEIMDNITSRFVLGQSGLVQHFSWNDGDSSWSTLFTVQGDRCDKYALCGSYGSCKVNNTQYCECLRGFKPRSSQDWKLFDWTGGCVRNDPRICRNGDGFVKLTGLKLPDASQFSLNVSMSIKDCEAECLKNCSCVAYAKLDISGSGNGCVTWFGDLIDIREVAYYGQDLYVRVAASEVESNANRSKEQRRRKIAVAVSVPFGMILLASISWFIIWKMRRNESSKPDDQASISGVEREGDDLELPLFDMATIEAATNNFSAANKIGAGGFGPVYKGGLPSGQEIAVKRLAENSGQGIREFKNEVMLISQLQHRNLVKLLDEARRCSLNWQNRLDIVIGIARGLLYLHRDSRLRVIHRDLKASNILLDSEMNPKISDFGIARMFGGDQTEAKTKRVVGTYGYMSPEYAIDGLFSLKSDVFSFGVILLEILSGKKNWLFFHPDHKLNLIGHAWKLWNEGKALDLMDMLLENQFPASEALRCIQVGLLCVQQRPEERPTMPSVLLMLDSESVLLPQPGQPGFYADRCLPDPTLNGRMHSSSNEITDTLLEGR</sequence>
<feature type="domain" description="EGF-like" evidence="21">
    <location>
        <begin position="285"/>
        <end position="321"/>
    </location>
</feature>
<dbReference type="FunFam" id="3.30.200.20:FF:000217">
    <property type="entry name" value="probable LRR receptor-like serine/threonine-protein kinase At1g53430"/>
    <property type="match status" value="1"/>
</dbReference>
<feature type="transmembrane region" description="Helical" evidence="18">
    <location>
        <begin position="1801"/>
        <end position="1823"/>
    </location>
</feature>
<keyword evidence="10 18" id="KW-1133">Transmembrane helix</keyword>
<dbReference type="Gene3D" id="3.30.200.20">
    <property type="entry name" value="Phosphorylase Kinase, domain 1"/>
    <property type="match status" value="3"/>
</dbReference>
<dbReference type="InterPro" id="IPR001245">
    <property type="entry name" value="Ser-Thr/Tyr_kinase_cat_dom"/>
</dbReference>
<dbReference type="CDD" id="cd00054">
    <property type="entry name" value="EGF_CA"/>
    <property type="match status" value="1"/>
</dbReference>
<feature type="chain" id="PRO_5014634238" description="non-specific serine/threonine protein kinase" evidence="19">
    <location>
        <begin position="23"/>
        <end position="2156"/>
    </location>
</feature>
<dbReference type="InterPro" id="IPR003609">
    <property type="entry name" value="Pan_app"/>
</dbReference>
<dbReference type="CDD" id="cd00028">
    <property type="entry name" value="B_lectin"/>
    <property type="match status" value="3"/>
</dbReference>
<evidence type="ECO:0000256" key="7">
    <source>
        <dbReference type="ARBA" id="ARBA00022741"/>
    </source>
</evidence>
<evidence type="ECO:0000256" key="10">
    <source>
        <dbReference type="ARBA" id="ARBA00022989"/>
    </source>
</evidence>
<evidence type="ECO:0000259" key="23">
    <source>
        <dbReference type="PROSITE" id="PS50948"/>
    </source>
</evidence>
<dbReference type="SMART" id="SM00108">
    <property type="entry name" value="B_lectin"/>
    <property type="match status" value="3"/>
</dbReference>
<protein>
    <recommendedName>
        <fullName evidence="2">non-specific serine/threonine protein kinase</fullName>
        <ecNumber evidence="2">2.7.11.1</ecNumber>
    </recommendedName>
</protein>
<dbReference type="PROSITE" id="PS50011">
    <property type="entry name" value="PROTEIN_KINASE_DOM"/>
    <property type="match status" value="2"/>
</dbReference>
<dbReference type="FunFam" id="3.30.200.20:FF:000924">
    <property type="entry name" value="Uncharacterized protein"/>
    <property type="match status" value="1"/>
</dbReference>
<dbReference type="Pfam" id="PF07714">
    <property type="entry name" value="PK_Tyr_Ser-Thr"/>
    <property type="match status" value="4"/>
</dbReference>
<evidence type="ECO:0000256" key="6">
    <source>
        <dbReference type="ARBA" id="ARBA00022729"/>
    </source>
</evidence>
<evidence type="ECO:0000259" key="21">
    <source>
        <dbReference type="PROSITE" id="PS50026"/>
    </source>
</evidence>
<evidence type="ECO:0000256" key="19">
    <source>
        <dbReference type="SAM" id="SignalP"/>
    </source>
</evidence>
<comment type="catalytic activity">
    <reaction evidence="14">
        <text>L-threonyl-[protein] + ATP = O-phospho-L-threonyl-[protein] + ADP + H(+)</text>
        <dbReference type="Rhea" id="RHEA:46608"/>
        <dbReference type="Rhea" id="RHEA-COMP:11060"/>
        <dbReference type="Rhea" id="RHEA-COMP:11605"/>
        <dbReference type="ChEBI" id="CHEBI:15378"/>
        <dbReference type="ChEBI" id="CHEBI:30013"/>
        <dbReference type="ChEBI" id="CHEBI:30616"/>
        <dbReference type="ChEBI" id="CHEBI:61977"/>
        <dbReference type="ChEBI" id="CHEBI:456216"/>
        <dbReference type="EC" id="2.7.11.1"/>
    </reaction>
</comment>
<evidence type="ECO:0000256" key="16">
    <source>
        <dbReference type="PROSITE-ProRule" id="PRU00076"/>
    </source>
</evidence>
<evidence type="ECO:0000256" key="13">
    <source>
        <dbReference type="ARBA" id="ARBA00023180"/>
    </source>
</evidence>
<evidence type="ECO:0000256" key="9">
    <source>
        <dbReference type="ARBA" id="ARBA00022840"/>
    </source>
</evidence>
<dbReference type="EC" id="2.7.11.1" evidence="2"/>
<dbReference type="GO" id="GO:0005524">
    <property type="term" value="F:ATP binding"/>
    <property type="evidence" value="ECO:0007669"/>
    <property type="project" value="UniProtKB-KW"/>
</dbReference>
<feature type="domain" description="Bulb-type lectin" evidence="22">
    <location>
        <begin position="1387"/>
        <end position="1508"/>
    </location>
</feature>
<evidence type="ECO:0000313" key="24">
    <source>
        <dbReference type="EMBL" id="SPC77284.1"/>
    </source>
</evidence>
<dbReference type="FunFam" id="2.90.10.10:FF:000005">
    <property type="entry name" value="G-type lectin S-receptor-like serine/threonine-protein kinase"/>
    <property type="match status" value="1"/>
</dbReference>
<dbReference type="Pfam" id="PF08276">
    <property type="entry name" value="PAN_2"/>
    <property type="match status" value="2"/>
</dbReference>
<keyword evidence="12" id="KW-1015">Disulfide bond</keyword>
<dbReference type="InterPro" id="IPR001480">
    <property type="entry name" value="Bulb-type_lectin_dom"/>
</dbReference>
<dbReference type="InterPro" id="IPR000719">
    <property type="entry name" value="Prot_kinase_dom"/>
</dbReference>
<dbReference type="PROSITE" id="PS50948">
    <property type="entry name" value="PAN"/>
    <property type="match status" value="2"/>
</dbReference>
<evidence type="ECO:0000259" key="20">
    <source>
        <dbReference type="PROSITE" id="PS50011"/>
    </source>
</evidence>
<evidence type="ECO:0000256" key="2">
    <source>
        <dbReference type="ARBA" id="ARBA00012513"/>
    </source>
</evidence>
<feature type="domain" description="Apple" evidence="23">
    <location>
        <begin position="1701"/>
        <end position="1782"/>
    </location>
</feature>
<name>A0A2N9ERT8_FAGSY</name>
<evidence type="ECO:0000259" key="22">
    <source>
        <dbReference type="PROSITE" id="PS50927"/>
    </source>
</evidence>
<feature type="compositionally biased region" description="Polar residues" evidence="17">
    <location>
        <begin position="832"/>
        <end position="841"/>
    </location>
</feature>
<dbReference type="Pfam" id="PF11883">
    <property type="entry name" value="DUF3403"/>
    <property type="match status" value="1"/>
</dbReference>
<dbReference type="PROSITE" id="PS50026">
    <property type="entry name" value="EGF_3"/>
    <property type="match status" value="1"/>
</dbReference>
<dbReference type="GO" id="GO:0048544">
    <property type="term" value="P:recognition of pollen"/>
    <property type="evidence" value="ECO:0007669"/>
    <property type="project" value="InterPro"/>
</dbReference>
<evidence type="ECO:0000256" key="15">
    <source>
        <dbReference type="ARBA" id="ARBA00048679"/>
    </source>
</evidence>
<feature type="domain" description="Bulb-type lectin" evidence="22">
    <location>
        <begin position="23"/>
        <end position="142"/>
    </location>
</feature>
<dbReference type="SUPFAM" id="SSF56112">
    <property type="entry name" value="Protein kinase-like (PK-like)"/>
    <property type="match status" value="3"/>
</dbReference>
<dbReference type="CDD" id="cd01098">
    <property type="entry name" value="PAN_AP_plant"/>
    <property type="match status" value="2"/>
</dbReference>
<keyword evidence="7" id="KW-0547">Nucleotide-binding</keyword>
<dbReference type="InterPro" id="IPR000858">
    <property type="entry name" value="S_locus_glycoprot_dom"/>
</dbReference>
<evidence type="ECO:0000256" key="3">
    <source>
        <dbReference type="ARBA" id="ARBA00022527"/>
    </source>
</evidence>
<keyword evidence="9" id="KW-0067">ATP-binding</keyword>
<feature type="transmembrane region" description="Helical" evidence="18">
    <location>
        <begin position="1241"/>
        <end position="1265"/>
    </location>
</feature>
<comment type="catalytic activity">
    <reaction evidence="15">
        <text>L-seryl-[protein] + ATP = O-phospho-L-seryl-[protein] + ADP + H(+)</text>
        <dbReference type="Rhea" id="RHEA:17989"/>
        <dbReference type="Rhea" id="RHEA-COMP:9863"/>
        <dbReference type="Rhea" id="RHEA-COMP:11604"/>
        <dbReference type="ChEBI" id="CHEBI:15378"/>
        <dbReference type="ChEBI" id="CHEBI:29999"/>
        <dbReference type="ChEBI" id="CHEBI:30616"/>
        <dbReference type="ChEBI" id="CHEBI:83421"/>
        <dbReference type="ChEBI" id="CHEBI:456216"/>
        <dbReference type="EC" id="2.7.11.1"/>
    </reaction>
</comment>